<dbReference type="Pfam" id="PF14014">
    <property type="entry name" value="DUF4230"/>
    <property type="match status" value="1"/>
</dbReference>
<evidence type="ECO:0000313" key="3">
    <source>
        <dbReference type="Proteomes" id="UP000230790"/>
    </source>
</evidence>
<feature type="transmembrane region" description="Helical" evidence="1">
    <location>
        <begin position="12"/>
        <end position="29"/>
    </location>
</feature>
<sequence>MMAKARAALRGAKLYVVLTIAAGALFYLAANLSRIGPLTLFAAAVVFACLVILFIAAQAPPEPHPARPNAATTLLAPSVVVSEVRAAALVTYSQIGTVTVKKERGCAPPNSLIKPLHDKLLGEALVVDVGVRVVAGVNLKHLREEDVRVSGGGVEITLPPTKVLMVYVDESLTRAVSHKAGWLTGRDITLMDAARRDAMEALVGAAIEKGLLEKAGQQAAAAVAALARGLGFEQVNVCPTLPPPGAYFEELQDPAMIARLKAEPAPLLPRDDQAGDA</sequence>
<evidence type="ECO:0008006" key="4">
    <source>
        <dbReference type="Google" id="ProtNLM"/>
    </source>
</evidence>
<keyword evidence="1" id="KW-1133">Transmembrane helix</keyword>
<evidence type="ECO:0000313" key="2">
    <source>
        <dbReference type="EMBL" id="PJF47389.1"/>
    </source>
</evidence>
<dbReference type="Proteomes" id="UP000230790">
    <property type="component" value="Unassembled WGS sequence"/>
</dbReference>
<proteinExistence type="predicted"/>
<accession>A0A2M8QC71</accession>
<keyword evidence="1" id="KW-0812">Transmembrane</keyword>
<gene>
    <name evidence="2" type="ORF">CUN48_08840</name>
</gene>
<protein>
    <recommendedName>
        <fullName evidence="4">DUF4230 domain-containing protein</fullName>
    </recommendedName>
</protein>
<dbReference type="EMBL" id="PGTN01000051">
    <property type="protein sequence ID" value="PJF47389.1"/>
    <property type="molecule type" value="Genomic_DNA"/>
</dbReference>
<reference evidence="2 3" key="1">
    <citation type="submission" date="2017-11" db="EMBL/GenBank/DDBJ databases">
        <title>Evolution of Phototrophy in the Chloroflexi Phylum Driven by Horizontal Gene Transfer.</title>
        <authorList>
            <person name="Ward L.M."/>
            <person name="Hemp J."/>
            <person name="Shih P.M."/>
            <person name="Mcglynn S.E."/>
            <person name="Fischer W."/>
        </authorList>
    </citation>
    <scope>NUCLEOTIDE SEQUENCE [LARGE SCALE GENOMIC DNA]</scope>
    <source>
        <strain evidence="2">JP3_7</strain>
    </source>
</reference>
<feature type="transmembrane region" description="Helical" evidence="1">
    <location>
        <begin position="35"/>
        <end position="57"/>
    </location>
</feature>
<name>A0A2M8QC71_9CHLR</name>
<keyword evidence="1" id="KW-0472">Membrane</keyword>
<organism evidence="2 3">
    <name type="scientific">Candidatus Thermofonsia Clade 3 bacterium</name>
    <dbReference type="NCBI Taxonomy" id="2364212"/>
    <lineage>
        <taxon>Bacteria</taxon>
        <taxon>Bacillati</taxon>
        <taxon>Chloroflexota</taxon>
        <taxon>Candidatus Thermofontia</taxon>
        <taxon>Candidatus Thermofonsia Clade 3</taxon>
    </lineage>
</organism>
<dbReference type="InterPro" id="IPR025324">
    <property type="entry name" value="DUF4230"/>
</dbReference>
<comment type="caution">
    <text evidence="2">The sequence shown here is derived from an EMBL/GenBank/DDBJ whole genome shotgun (WGS) entry which is preliminary data.</text>
</comment>
<dbReference type="AlphaFoldDB" id="A0A2M8QC71"/>
<evidence type="ECO:0000256" key="1">
    <source>
        <dbReference type="SAM" id="Phobius"/>
    </source>
</evidence>